<accession>A0AAD7K478</accession>
<dbReference type="Gene3D" id="3.80.10.10">
    <property type="entry name" value="Ribonuclease Inhibitor"/>
    <property type="match status" value="1"/>
</dbReference>
<dbReference type="InterPro" id="IPR032675">
    <property type="entry name" value="LRR_dom_sf"/>
</dbReference>
<reference evidence="1" key="1">
    <citation type="submission" date="2023-03" db="EMBL/GenBank/DDBJ databases">
        <title>Massive genome expansion in bonnet fungi (Mycena s.s.) driven by repeated elements and novel gene families across ecological guilds.</title>
        <authorList>
            <consortium name="Lawrence Berkeley National Laboratory"/>
            <person name="Harder C.B."/>
            <person name="Miyauchi S."/>
            <person name="Viragh M."/>
            <person name="Kuo A."/>
            <person name="Thoen E."/>
            <person name="Andreopoulos B."/>
            <person name="Lu D."/>
            <person name="Skrede I."/>
            <person name="Drula E."/>
            <person name="Henrissat B."/>
            <person name="Morin E."/>
            <person name="Kohler A."/>
            <person name="Barry K."/>
            <person name="LaButti K."/>
            <person name="Morin E."/>
            <person name="Salamov A."/>
            <person name="Lipzen A."/>
            <person name="Mereny Z."/>
            <person name="Hegedus B."/>
            <person name="Baldrian P."/>
            <person name="Stursova M."/>
            <person name="Weitz H."/>
            <person name="Taylor A."/>
            <person name="Grigoriev I.V."/>
            <person name="Nagy L.G."/>
            <person name="Martin F."/>
            <person name="Kauserud H."/>
        </authorList>
    </citation>
    <scope>NUCLEOTIDE SEQUENCE</scope>
    <source>
        <strain evidence="1">CBHHK182m</strain>
    </source>
</reference>
<proteinExistence type="predicted"/>
<dbReference type="Proteomes" id="UP001215598">
    <property type="component" value="Unassembled WGS sequence"/>
</dbReference>
<evidence type="ECO:0000313" key="2">
    <source>
        <dbReference type="Proteomes" id="UP001215598"/>
    </source>
</evidence>
<dbReference type="AlphaFoldDB" id="A0AAD7K478"/>
<gene>
    <name evidence="1" type="ORF">B0H16DRAFT_1879700</name>
</gene>
<organism evidence="1 2">
    <name type="scientific">Mycena metata</name>
    <dbReference type="NCBI Taxonomy" id="1033252"/>
    <lineage>
        <taxon>Eukaryota</taxon>
        <taxon>Fungi</taxon>
        <taxon>Dikarya</taxon>
        <taxon>Basidiomycota</taxon>
        <taxon>Agaricomycotina</taxon>
        <taxon>Agaricomycetes</taxon>
        <taxon>Agaricomycetidae</taxon>
        <taxon>Agaricales</taxon>
        <taxon>Marasmiineae</taxon>
        <taxon>Mycenaceae</taxon>
        <taxon>Mycena</taxon>
    </lineage>
</organism>
<name>A0AAD7K478_9AGAR</name>
<keyword evidence="2" id="KW-1185">Reference proteome</keyword>
<evidence type="ECO:0000313" key="1">
    <source>
        <dbReference type="EMBL" id="KAJ7776361.1"/>
    </source>
</evidence>
<sequence>MLQISVEVFLEILGMLSLPLAFQSEHITESSDSESYPRFLQLGLQELVGPVQQLLFQRVRIDEQSGIVPTMQTRRPLAGFLSTITAESNKSRWLRESVLSIILRPHPSTQSNDILTLLTHLPNMRELSINTAGSVFAFGEAELAQLRNSGPSIRSLCVNTDRNFRRDRASTWPAIMNLIAAIPTVRMLDITTNTVRRLPLANPALQYNLVSYKQTLQPKTRTSFVTVANSPQFLASLGDHTLELFWPPDSVYLHLLALGAHLRSLCIQGPLKDADRDGLPLCTRLERIECRARPTEDLITAIPRTITALSCAIPSSGAAAAASFAWMLYDTETRCVAHLIQQLDTFPNLRVFSWVGMTDPELAALNARCTSLGIEYRAAVPKSSTRSLSDDEVEFSLRRSLLVI</sequence>
<protein>
    <submittedName>
        <fullName evidence="1">Uncharacterized protein</fullName>
    </submittedName>
</protein>
<dbReference type="EMBL" id="JARKIB010000009">
    <property type="protein sequence ID" value="KAJ7776361.1"/>
    <property type="molecule type" value="Genomic_DNA"/>
</dbReference>
<comment type="caution">
    <text evidence="1">The sequence shown here is derived from an EMBL/GenBank/DDBJ whole genome shotgun (WGS) entry which is preliminary data.</text>
</comment>